<dbReference type="Proteomes" id="UP000594260">
    <property type="component" value="Unplaced"/>
</dbReference>
<name>A0A7M7JLU3_VARDE</name>
<organism evidence="2 3">
    <name type="scientific">Varroa destructor</name>
    <name type="common">Honeybee mite</name>
    <dbReference type="NCBI Taxonomy" id="109461"/>
    <lineage>
        <taxon>Eukaryota</taxon>
        <taxon>Metazoa</taxon>
        <taxon>Ecdysozoa</taxon>
        <taxon>Arthropoda</taxon>
        <taxon>Chelicerata</taxon>
        <taxon>Arachnida</taxon>
        <taxon>Acari</taxon>
        <taxon>Parasitiformes</taxon>
        <taxon>Mesostigmata</taxon>
        <taxon>Gamasina</taxon>
        <taxon>Dermanyssoidea</taxon>
        <taxon>Varroidae</taxon>
        <taxon>Varroa</taxon>
    </lineage>
</organism>
<proteinExistence type="predicted"/>
<feature type="compositionally biased region" description="Low complexity" evidence="1">
    <location>
        <begin position="431"/>
        <end position="445"/>
    </location>
</feature>
<dbReference type="InParanoid" id="A0A7M7JLU3"/>
<feature type="region of interest" description="Disordered" evidence="1">
    <location>
        <begin position="424"/>
        <end position="445"/>
    </location>
</feature>
<evidence type="ECO:0000256" key="1">
    <source>
        <dbReference type="SAM" id="MobiDB-lite"/>
    </source>
</evidence>
<protein>
    <submittedName>
        <fullName evidence="2">Uncharacterized protein</fullName>
    </submittedName>
</protein>
<feature type="compositionally biased region" description="Basic and acidic residues" evidence="1">
    <location>
        <begin position="183"/>
        <end position="194"/>
    </location>
</feature>
<dbReference type="EnsemblMetazoa" id="XM_022797486">
    <property type="protein sequence ID" value="XP_022653221"/>
    <property type="gene ID" value="LOC111246993"/>
</dbReference>
<dbReference type="GeneID" id="111246993"/>
<dbReference type="RefSeq" id="XP_022653221.1">
    <property type="nucleotide sequence ID" value="XM_022797486.1"/>
</dbReference>
<keyword evidence="3" id="KW-1185">Reference proteome</keyword>
<evidence type="ECO:0000313" key="3">
    <source>
        <dbReference type="Proteomes" id="UP000594260"/>
    </source>
</evidence>
<feature type="compositionally biased region" description="Polar residues" evidence="1">
    <location>
        <begin position="219"/>
        <end position="232"/>
    </location>
</feature>
<sequence length="445" mass="50057">MASDDPVQALPTMALIDRFKGLNKRLIVIRDSLKERLQLQIKAFNEVHILRDQLRHQHAAYNQRIGQLAHLFEPITIASFKMQDAPEMLPLYERTGSVKDVNSEFGESDKQSDLCPAVLQFDLDEEDFDQVEGHSTASGSNSDKDIDQDRQFGQELFKEDKKIVRVEDELEMQVSANGGSVGHEIRPDESKQDAEYEYEPELIPEEDEDENDHGHDSGMSESSQTEMPMQSQPRTVVRYHILDEETHKIEEDQEAAECNESHRNEDEDYFLVEQPQETSTHVVNALQRNPSPNRSVRPIGELQLSNELHLSAVLSTSGLGNRPSGMFESTRSTATCTDPQELLSPEIALSSPLADQTEIRELTFNRTMDASFLDEERSRSENLTNDLVPLASETIIRIPSLAPGQELRLVLMIRSDPEGIVNGKISCSKATPSDSQTPSTTPEET</sequence>
<accession>A0A7M7JLU3</accession>
<feature type="region of interest" description="Disordered" evidence="1">
    <location>
        <begin position="174"/>
        <end position="232"/>
    </location>
</feature>
<dbReference type="AlphaFoldDB" id="A0A7M7JLU3"/>
<dbReference type="KEGG" id="vde:111246993"/>
<feature type="compositionally biased region" description="Acidic residues" evidence="1">
    <location>
        <begin position="195"/>
        <end position="211"/>
    </location>
</feature>
<reference evidence="2" key="1">
    <citation type="submission" date="2021-01" db="UniProtKB">
        <authorList>
            <consortium name="EnsemblMetazoa"/>
        </authorList>
    </citation>
    <scope>IDENTIFICATION</scope>
</reference>
<evidence type="ECO:0000313" key="2">
    <source>
        <dbReference type="EnsemblMetazoa" id="XP_022653221"/>
    </source>
</evidence>